<evidence type="ECO:0000313" key="1">
    <source>
        <dbReference type="EMBL" id="MCY0388233.1"/>
    </source>
</evidence>
<reference evidence="1" key="1">
    <citation type="submission" date="2022-11" db="EMBL/GenBank/DDBJ databases">
        <title>Robbsia betulipollinis sp. nov., isolated from pollen of birch (Betula pendula).</title>
        <authorList>
            <person name="Shi H."/>
            <person name="Ambika Manirajan B."/>
            <person name="Ratering S."/>
            <person name="Geissler-Plaum R."/>
            <person name="Schnell S."/>
        </authorList>
    </citation>
    <scope>NUCLEOTIDE SEQUENCE</scope>
    <source>
        <strain evidence="1">Bb-Pol-6</strain>
    </source>
</reference>
<keyword evidence="2" id="KW-1185">Reference proteome</keyword>
<sequence>MIPVLRYPLRQGFYQVAIAVHDDFDVVRDKASNGCHQVSSF</sequence>
<name>A0ABT3ZQR5_9BURK</name>
<proteinExistence type="predicted"/>
<protein>
    <submittedName>
        <fullName evidence="1">Uncharacterized protein</fullName>
    </submittedName>
</protein>
<gene>
    <name evidence="1" type="ORF">OVY01_13495</name>
</gene>
<dbReference type="Proteomes" id="UP001082899">
    <property type="component" value="Unassembled WGS sequence"/>
</dbReference>
<accession>A0ABT3ZQR5</accession>
<evidence type="ECO:0000313" key="2">
    <source>
        <dbReference type="Proteomes" id="UP001082899"/>
    </source>
</evidence>
<dbReference type="RefSeq" id="WP_267848127.1">
    <property type="nucleotide sequence ID" value="NZ_JAPMXC010000003.1"/>
</dbReference>
<comment type="caution">
    <text evidence="1">The sequence shown here is derived from an EMBL/GenBank/DDBJ whole genome shotgun (WGS) entry which is preliminary data.</text>
</comment>
<organism evidence="1 2">
    <name type="scientific">Robbsia betulipollinis</name>
    <dbReference type="NCBI Taxonomy" id="2981849"/>
    <lineage>
        <taxon>Bacteria</taxon>
        <taxon>Pseudomonadati</taxon>
        <taxon>Pseudomonadota</taxon>
        <taxon>Betaproteobacteria</taxon>
        <taxon>Burkholderiales</taxon>
        <taxon>Burkholderiaceae</taxon>
        <taxon>Robbsia</taxon>
    </lineage>
</organism>
<dbReference type="EMBL" id="JAPMXC010000003">
    <property type="protein sequence ID" value="MCY0388233.1"/>
    <property type="molecule type" value="Genomic_DNA"/>
</dbReference>